<dbReference type="SUPFAM" id="SSF50104">
    <property type="entry name" value="Translation proteins SH3-like domain"/>
    <property type="match status" value="1"/>
</dbReference>
<evidence type="ECO:0000256" key="2">
    <source>
        <dbReference type="ARBA" id="ARBA00022980"/>
    </source>
</evidence>
<reference evidence="7 8" key="1">
    <citation type="journal article" date="2017" name="Front. Microbiol.">
        <title>Comparative Genomic Analysis of the Class Epsilonproteobacteria and Proposed Reclassification to Epsilonbacteraeota (phyl. nov.).</title>
        <authorList>
            <person name="Waite D.W."/>
            <person name="Vanwonterghem I."/>
            <person name="Rinke C."/>
            <person name="Parks D.H."/>
            <person name="Zhang Y."/>
            <person name="Takai K."/>
            <person name="Sievert S.M."/>
            <person name="Simon J."/>
            <person name="Campbell B.J."/>
            <person name="Hanson T.E."/>
            <person name="Woyke T."/>
            <person name="Klotz M.G."/>
            <person name="Hugenholtz P."/>
        </authorList>
    </citation>
    <scope>NUCLEOTIDE SEQUENCE [LARGE SCALE GENOMIC DNA]</scope>
    <source>
        <strain evidence="7">UBA12443</strain>
    </source>
</reference>
<evidence type="ECO:0000313" key="8">
    <source>
        <dbReference type="Proteomes" id="UP000228859"/>
    </source>
</evidence>
<evidence type="ECO:0000313" key="7">
    <source>
        <dbReference type="EMBL" id="DAB39100.1"/>
    </source>
</evidence>
<dbReference type="Gene3D" id="2.30.30.790">
    <property type="match status" value="1"/>
</dbReference>
<name>A0A2D3WJ82_9BACT</name>
<comment type="function">
    <text evidence="5 6">This protein is located at the 30S-50S ribosomal subunit interface and may play a role in the structure and function of the aminoacyl-tRNA binding site.</text>
</comment>
<evidence type="ECO:0000256" key="6">
    <source>
        <dbReference type="RuleBase" id="RU000559"/>
    </source>
</evidence>
<dbReference type="FunFam" id="2.30.30.790:FF:000001">
    <property type="entry name" value="50S ribosomal protein L19"/>
    <property type="match status" value="1"/>
</dbReference>
<evidence type="ECO:0000256" key="5">
    <source>
        <dbReference type="HAMAP-Rule" id="MF_00402"/>
    </source>
</evidence>
<comment type="caution">
    <text evidence="7">The sequence shown here is derived from an EMBL/GenBank/DDBJ whole genome shotgun (WGS) entry which is preliminary data.</text>
</comment>
<dbReference type="GO" id="GO:0003735">
    <property type="term" value="F:structural constituent of ribosome"/>
    <property type="evidence" value="ECO:0007669"/>
    <property type="project" value="InterPro"/>
</dbReference>
<evidence type="ECO:0000256" key="3">
    <source>
        <dbReference type="ARBA" id="ARBA00023274"/>
    </source>
</evidence>
<dbReference type="HAMAP" id="MF_00402">
    <property type="entry name" value="Ribosomal_bL19"/>
    <property type="match status" value="1"/>
</dbReference>
<proteinExistence type="inferred from homology"/>
<dbReference type="PRINTS" id="PR00061">
    <property type="entry name" value="RIBOSOMALL19"/>
</dbReference>
<dbReference type="GO" id="GO:0022625">
    <property type="term" value="C:cytosolic large ribosomal subunit"/>
    <property type="evidence" value="ECO:0007669"/>
    <property type="project" value="TreeGrafter"/>
</dbReference>
<organism evidence="7 8">
    <name type="scientific">Sulfuricurvum kujiense</name>
    <dbReference type="NCBI Taxonomy" id="148813"/>
    <lineage>
        <taxon>Bacteria</taxon>
        <taxon>Pseudomonadati</taxon>
        <taxon>Campylobacterota</taxon>
        <taxon>Epsilonproteobacteria</taxon>
        <taxon>Campylobacterales</taxon>
        <taxon>Sulfurimonadaceae</taxon>
        <taxon>Sulfuricurvum</taxon>
    </lineage>
</organism>
<keyword evidence="3 5" id="KW-0687">Ribonucleoprotein</keyword>
<evidence type="ECO:0000256" key="4">
    <source>
        <dbReference type="ARBA" id="ARBA00035171"/>
    </source>
</evidence>
<dbReference type="InterPro" id="IPR008991">
    <property type="entry name" value="Translation_prot_SH3-like_sf"/>
</dbReference>
<protein>
    <recommendedName>
        <fullName evidence="4 5">Large ribosomal subunit protein bL19</fullName>
    </recommendedName>
</protein>
<dbReference type="PIRSF" id="PIRSF002191">
    <property type="entry name" value="Ribosomal_L19"/>
    <property type="match status" value="1"/>
</dbReference>
<evidence type="ECO:0000256" key="1">
    <source>
        <dbReference type="ARBA" id="ARBA00005781"/>
    </source>
</evidence>
<dbReference type="InterPro" id="IPR001857">
    <property type="entry name" value="Ribosomal_bL19"/>
</dbReference>
<dbReference type="RefSeq" id="WP_294894851.1">
    <property type="nucleotide sequence ID" value="NZ_DLUI01000042.1"/>
</dbReference>
<accession>A0A2D3WJ82</accession>
<dbReference type="InterPro" id="IPR018257">
    <property type="entry name" value="Ribosomal_bL19_CS"/>
</dbReference>
<keyword evidence="2 5" id="KW-0689">Ribosomal protein</keyword>
<dbReference type="Proteomes" id="UP000228859">
    <property type="component" value="Unassembled WGS sequence"/>
</dbReference>
<dbReference type="InterPro" id="IPR038657">
    <property type="entry name" value="Ribosomal_bL19_sf"/>
</dbReference>
<dbReference type="GO" id="GO:0006412">
    <property type="term" value="P:translation"/>
    <property type="evidence" value="ECO:0007669"/>
    <property type="project" value="UniProtKB-UniRule"/>
</dbReference>
<comment type="similarity">
    <text evidence="1 5 6">Belongs to the bacterial ribosomal protein bL19 family.</text>
</comment>
<dbReference type="PROSITE" id="PS01015">
    <property type="entry name" value="RIBOSOMAL_L19"/>
    <property type="match status" value="1"/>
</dbReference>
<dbReference type="PANTHER" id="PTHR15680:SF9">
    <property type="entry name" value="LARGE RIBOSOMAL SUBUNIT PROTEIN BL19M"/>
    <property type="match status" value="1"/>
</dbReference>
<dbReference type="PANTHER" id="PTHR15680">
    <property type="entry name" value="RIBOSOMAL PROTEIN L19"/>
    <property type="match status" value="1"/>
</dbReference>
<gene>
    <name evidence="5 7" type="primary">rplS</name>
    <name evidence="7" type="ORF">CFH83_02485</name>
</gene>
<dbReference type="NCBIfam" id="TIGR01024">
    <property type="entry name" value="rplS_bact"/>
    <property type="match status" value="1"/>
</dbReference>
<dbReference type="EMBL" id="DLUI01000042">
    <property type="protein sequence ID" value="DAB39100.1"/>
    <property type="molecule type" value="Genomic_DNA"/>
</dbReference>
<dbReference type="AlphaFoldDB" id="A0A2D3WJ82"/>
<dbReference type="Pfam" id="PF01245">
    <property type="entry name" value="Ribosomal_L19"/>
    <property type="match status" value="1"/>
</dbReference>
<sequence length="119" mass="13511">MKNKYIASFEQAQIANKNVPEFRAGDTLRLAVTITEGEKSRVQNYEGICISIRGEGTGRTITVRKIGANGIGIERVFPIYSDSLEKIEVLRRGRVRRAKLFYLRDLAGKAARIKEIRRK</sequence>